<name>A0A132U9U5_9BACL</name>
<sequence length="60" mass="6704">MLSVREAVYGFDDNSYLNRQGEDAFVYGVHGELLVATVGSGTIRYTYEGLAEERHHIILA</sequence>
<dbReference type="OrthoDB" id="41445at2"/>
<dbReference type="RefSeq" id="WP_060859414.1">
    <property type="nucleotide sequence ID" value="NZ_LIRB01000103.1"/>
</dbReference>
<evidence type="ECO:0000313" key="2">
    <source>
        <dbReference type="Proteomes" id="UP000070475"/>
    </source>
</evidence>
<keyword evidence="2" id="KW-1185">Reference proteome</keyword>
<evidence type="ECO:0000313" key="1">
    <source>
        <dbReference type="EMBL" id="KWX80215.1"/>
    </source>
</evidence>
<reference evidence="1 2" key="1">
    <citation type="submission" date="2015-08" db="EMBL/GenBank/DDBJ databases">
        <title>Genomes of Paenibacillus riograndensis.</title>
        <authorList>
            <person name="Sant'Anna F.H."/>
            <person name="Souza R."/>
            <person name="Ambrosini A."/>
            <person name="Bach E."/>
            <person name="Fernandes G."/>
            <person name="Balsanelli E."/>
            <person name="Baura V.A."/>
            <person name="Pedrosa F.O."/>
            <person name="Souza E.M."/>
            <person name="Passaglia L."/>
        </authorList>
    </citation>
    <scope>NUCLEOTIDE SEQUENCE [LARGE SCALE GENOMIC DNA]</scope>
    <source>
        <strain evidence="1 2">CAS34</strain>
    </source>
</reference>
<dbReference type="Proteomes" id="UP000070475">
    <property type="component" value="Unassembled WGS sequence"/>
</dbReference>
<protein>
    <submittedName>
        <fullName evidence="1">Uncharacterized protein</fullName>
    </submittedName>
</protein>
<comment type="caution">
    <text evidence="1">The sequence shown here is derived from an EMBL/GenBank/DDBJ whole genome shotgun (WGS) entry which is preliminary data.</text>
</comment>
<organism evidence="1 2">
    <name type="scientific">Paenibacillus riograndensis</name>
    <dbReference type="NCBI Taxonomy" id="483937"/>
    <lineage>
        <taxon>Bacteria</taxon>
        <taxon>Bacillati</taxon>
        <taxon>Bacillota</taxon>
        <taxon>Bacilli</taxon>
        <taxon>Bacillales</taxon>
        <taxon>Paenibacillaceae</taxon>
        <taxon>Paenibacillus</taxon>
        <taxon>Paenibacillus sonchi group</taxon>
    </lineage>
</organism>
<gene>
    <name evidence="1" type="ORF">AMQ84_04310</name>
</gene>
<dbReference type="EMBL" id="LIRB01000103">
    <property type="protein sequence ID" value="KWX80215.1"/>
    <property type="molecule type" value="Genomic_DNA"/>
</dbReference>
<accession>A0A132U9U5</accession>
<proteinExistence type="predicted"/>
<dbReference type="PATRIC" id="fig|483937.3.peg.4931"/>
<dbReference type="AlphaFoldDB" id="A0A132U9U5"/>